<dbReference type="InterPro" id="IPR008571">
    <property type="entry name" value="HerA-like"/>
</dbReference>
<evidence type="ECO:0000259" key="1">
    <source>
        <dbReference type="SMART" id="SM00382"/>
    </source>
</evidence>
<dbReference type="PANTHER" id="PTHR42957">
    <property type="entry name" value="HELICASE MJ1565-RELATED"/>
    <property type="match status" value="1"/>
</dbReference>
<comment type="caution">
    <text evidence="2">The sequence shown here is derived from an EMBL/GenBank/DDBJ whole genome shotgun (WGS) entry which is preliminary data.</text>
</comment>
<organism evidence="2 3">
    <name type="scientific">Bosea rubneri</name>
    <dbReference type="NCBI Taxonomy" id="3075434"/>
    <lineage>
        <taxon>Bacteria</taxon>
        <taxon>Pseudomonadati</taxon>
        <taxon>Pseudomonadota</taxon>
        <taxon>Alphaproteobacteria</taxon>
        <taxon>Hyphomicrobiales</taxon>
        <taxon>Boseaceae</taxon>
        <taxon>Bosea</taxon>
    </lineage>
</organism>
<feature type="domain" description="AAA+ ATPase" evidence="1">
    <location>
        <begin position="180"/>
        <end position="523"/>
    </location>
</feature>
<dbReference type="InterPro" id="IPR027417">
    <property type="entry name" value="P-loop_NTPase"/>
</dbReference>
<name>A0ABU3S5P0_9HYPH</name>
<dbReference type="Gene3D" id="3.40.50.300">
    <property type="entry name" value="P-loop containing nucleotide triphosphate hydrolases"/>
    <property type="match status" value="2"/>
</dbReference>
<dbReference type="RefSeq" id="WP_316017969.1">
    <property type="nucleotide sequence ID" value="NZ_JAWDID010000010.1"/>
</dbReference>
<dbReference type="SUPFAM" id="SSF52540">
    <property type="entry name" value="P-loop containing nucleoside triphosphate hydrolases"/>
    <property type="match status" value="1"/>
</dbReference>
<dbReference type="EMBL" id="JAWDID010000010">
    <property type="protein sequence ID" value="MDU0340103.1"/>
    <property type="molecule type" value="Genomic_DNA"/>
</dbReference>
<evidence type="ECO:0000313" key="3">
    <source>
        <dbReference type="Proteomes" id="UP001254257"/>
    </source>
</evidence>
<reference evidence="2 3" key="1">
    <citation type="submission" date="2023-09" db="EMBL/GenBank/DDBJ databases">
        <title>Whole genome shotgun sequencing (WGS) of Bosea sp. ZW T0_25, isolated from stored onions (Allium cepa).</title>
        <authorList>
            <person name="Stoll D.A."/>
            <person name="Huch M."/>
        </authorList>
    </citation>
    <scope>NUCLEOTIDE SEQUENCE [LARGE SCALE GENOMIC DNA]</scope>
    <source>
        <strain evidence="2 3">ZW T0_25</strain>
    </source>
</reference>
<accession>A0ABU3S5P0</accession>
<dbReference type="InterPro" id="IPR003593">
    <property type="entry name" value="AAA+_ATPase"/>
</dbReference>
<sequence>MLRPARYSAPMQYSISDRKLFEADVSPDRRDASQPPDRSLGRVVSCSGARATIVASVTGPALGPNNIWAVGRLISINLGESRVVGLVYQMRVMSSGWDESGANAIGIDVELLGEVVDLPDGRCRFQSGITTYPPLGSLAHRIRSRDLAAVHDLGECEGAEIGTLSQDGAIPATVSIERLLSRHFAVLGTTGVGKSSAVALLLRKAVEAKPNLRVLILDPHNEYAHAFPENSVRIDAQTLDLPFWTFRFDEFADIVFRGRPLVEDEAEILREVIAVARSRYRSGAAHDMVRDLGSSVLKRPLDLGARRPAEMGGAAGLAVPYRIADLFAAIDELIGLHEQRYPRATLRSLRVRLETLHADPRYGFLFAHANSIETIAPVIGQIFRVPHQGRRVTVFQLAGLPSEVVNAVASSLARLAFDLAMSSRGGYEILLLCEEAHRYVPQNQALGFAPTRQAIARIAREGRKYGAYLGIVTQRPGELDPTILSQCSTVFAMRLANEADQQIIRAAIADASASTIAFLPSIGNREAIAFGEAVATTMRMRFLDQRPEELPAMLGHEPGAARRPEPGLEELVARMRGL</sequence>
<dbReference type="InterPro" id="IPR002789">
    <property type="entry name" value="HerA_central"/>
</dbReference>
<protein>
    <submittedName>
        <fullName evidence="2">DUF87 domain-containing protein</fullName>
    </submittedName>
</protein>
<dbReference type="PANTHER" id="PTHR42957:SF1">
    <property type="entry name" value="HELICASE MJ1565-RELATED"/>
    <property type="match status" value="1"/>
</dbReference>
<dbReference type="Proteomes" id="UP001254257">
    <property type="component" value="Unassembled WGS sequence"/>
</dbReference>
<keyword evidence="3" id="KW-1185">Reference proteome</keyword>
<dbReference type="Pfam" id="PF01935">
    <property type="entry name" value="DUF87"/>
    <property type="match status" value="1"/>
</dbReference>
<dbReference type="SMART" id="SM00382">
    <property type="entry name" value="AAA"/>
    <property type="match status" value="1"/>
</dbReference>
<evidence type="ECO:0000313" key="2">
    <source>
        <dbReference type="EMBL" id="MDU0340103.1"/>
    </source>
</evidence>
<proteinExistence type="predicted"/>
<gene>
    <name evidence="2" type="ORF">RKE40_09435</name>
</gene>